<accession>A0A2M7QF49</accession>
<dbReference type="InterPro" id="IPR041682">
    <property type="entry name" value="AAA_14"/>
</dbReference>
<name>A0A2M7QF49_9BACT</name>
<dbReference type="PANTHER" id="PTHR43566:SF1">
    <property type="entry name" value="AAA+ ATPASE DOMAIN-CONTAINING PROTEIN"/>
    <property type="match status" value="1"/>
</dbReference>
<dbReference type="AlphaFoldDB" id="A0A2M7QF49"/>
<dbReference type="Pfam" id="PF13173">
    <property type="entry name" value="AAA_14"/>
    <property type="match status" value="1"/>
</dbReference>
<gene>
    <name evidence="3" type="ORF">COY88_03055</name>
</gene>
<reference evidence="4" key="1">
    <citation type="submission" date="2017-09" db="EMBL/GenBank/DDBJ databases">
        <title>Depth-based differentiation of microbial function through sediment-hosted aquifers and enrichment of novel symbionts in the deep terrestrial subsurface.</title>
        <authorList>
            <person name="Probst A.J."/>
            <person name="Ladd B."/>
            <person name="Jarett J.K."/>
            <person name="Geller-Mcgrath D.E."/>
            <person name="Sieber C.M.K."/>
            <person name="Emerson J.B."/>
            <person name="Anantharaman K."/>
            <person name="Thomas B.C."/>
            <person name="Malmstrom R."/>
            <person name="Stieglmeier M."/>
            <person name="Klingl A."/>
            <person name="Woyke T."/>
            <person name="Ryan C.M."/>
            <person name="Banfield J.F."/>
        </authorList>
    </citation>
    <scope>NUCLEOTIDE SEQUENCE [LARGE SCALE GENOMIC DNA]</scope>
</reference>
<dbReference type="InterPro" id="IPR027417">
    <property type="entry name" value="P-loop_NTPase"/>
</dbReference>
<comment type="caution">
    <text evidence="3">The sequence shown here is derived from an EMBL/GenBank/DDBJ whole genome shotgun (WGS) entry which is preliminary data.</text>
</comment>
<evidence type="ECO:0000259" key="2">
    <source>
        <dbReference type="Pfam" id="PF13635"/>
    </source>
</evidence>
<dbReference type="SUPFAM" id="SSF52540">
    <property type="entry name" value="P-loop containing nucleoside triphosphate hydrolases"/>
    <property type="match status" value="1"/>
</dbReference>
<dbReference type="Pfam" id="PF13635">
    <property type="entry name" value="DUF4143"/>
    <property type="match status" value="1"/>
</dbReference>
<dbReference type="PANTHER" id="PTHR43566">
    <property type="entry name" value="CONSERVED PROTEIN"/>
    <property type="match status" value="1"/>
</dbReference>
<dbReference type="EMBL" id="PFLH01000054">
    <property type="protein sequence ID" value="PIY70937.1"/>
    <property type="molecule type" value="Genomic_DNA"/>
</dbReference>
<feature type="domain" description="AAA" evidence="1">
    <location>
        <begin position="16"/>
        <end position="134"/>
    </location>
</feature>
<organism evidence="3 4">
    <name type="scientific">Candidatus Roizmanbacteria bacterium CG_4_10_14_0_8_um_filter_35_28</name>
    <dbReference type="NCBI Taxonomy" id="1974827"/>
    <lineage>
        <taxon>Bacteria</taxon>
        <taxon>Candidatus Roizmaniibacteriota</taxon>
    </lineage>
</organism>
<evidence type="ECO:0000313" key="4">
    <source>
        <dbReference type="Proteomes" id="UP000230344"/>
    </source>
</evidence>
<evidence type="ECO:0000259" key="1">
    <source>
        <dbReference type="Pfam" id="PF13173"/>
    </source>
</evidence>
<sequence>MKNRYISDNIINDLKEKMVFVAGPRQVGKTTLAKYLGQNAFSSFSYLSWDYQPDRKKIIRFQLPTETELLIFDELHKYKKWRNYIKGIFDKHKNDYSILLTGSARLDIYRKSSDSLVGRYHQYILHPFSLAEFLGIKTKNQPFNKLNFSKNDQGQGVLQKLIKYGPFPEPLLKHDETHWRRWQIEKNDRLVKEEIRSLTTIEDLSAVQILVELLPDRVGSLLSVNNLREDMEIAHKTLVNYLRILELFYFHFQIYPYARKTIRSLKKMSKLYLWDWSVIEKEGVKFENLIAAHLLKYAHFLKDSLGHKTKLYYLRDKEGREVDFLFTVDDRPWFAVEVKLEEEKSYLGYYQKKLKIPFVYQAVKKTGIDCLKEDVRIISADKFLTAFV</sequence>
<feature type="domain" description="DUF4143" evidence="2">
    <location>
        <begin position="193"/>
        <end position="340"/>
    </location>
</feature>
<proteinExistence type="predicted"/>
<evidence type="ECO:0000313" key="3">
    <source>
        <dbReference type="EMBL" id="PIY70937.1"/>
    </source>
</evidence>
<dbReference type="Proteomes" id="UP000230344">
    <property type="component" value="Unassembled WGS sequence"/>
</dbReference>
<dbReference type="InterPro" id="IPR025420">
    <property type="entry name" value="DUF4143"/>
</dbReference>
<protein>
    <submittedName>
        <fullName evidence="3">AAA family ATPase</fullName>
    </submittedName>
</protein>